<dbReference type="Gene3D" id="3.90.1200.10">
    <property type="match status" value="1"/>
</dbReference>
<dbReference type="EMBL" id="QOUI01000007">
    <property type="protein sequence ID" value="RCK69122.1"/>
    <property type="molecule type" value="Genomic_DNA"/>
</dbReference>
<name>A0A367YVS0_9ACTN</name>
<proteinExistence type="predicted"/>
<evidence type="ECO:0008006" key="3">
    <source>
        <dbReference type="Google" id="ProtNLM"/>
    </source>
</evidence>
<evidence type="ECO:0000313" key="1">
    <source>
        <dbReference type="EMBL" id="RCK69122.1"/>
    </source>
</evidence>
<comment type="caution">
    <text evidence="1">The sequence shown here is derived from an EMBL/GenBank/DDBJ whole genome shotgun (WGS) entry which is preliminary data.</text>
</comment>
<sequence>MNTGRHLRDHLVDGLEWLELIGRQTRALRAPVPRTRTFFGDDSVAWVGRLERRDGPLGALLRHRWTGDSLLTGDRTDPLRSRAPVDVLLPGVRRNRERTRFRAFRLGLTGRSPLAVAGVERPDPTTATTMVDGPEVQRRFREVGAFVVPRCRDQGSCRREDRVLDWVVEDMLPGRPVAVAERQDAAAEALHLLAATWTRLSLRHRPLPSRVRERARTAFAALLERAPAGTWAHGVPEASLGARVDRLLASTRPVTVGPTHGDPTLSNLLRMPDGRLGLVDWELARERLLGHDVGKVLRTTPDPRALLPELVPPDPVRAAMVRVDALPWRHQVAQALLVFLSGWEHRHRRSVAAGHQAYAVASLRRTVELLDLLTDD</sequence>
<accession>A0A367YVS0</accession>
<reference evidence="1 2" key="1">
    <citation type="submission" date="2018-07" db="EMBL/GenBank/DDBJ databases">
        <title>Desertimonas flava gen. nov. sp. nov.</title>
        <authorList>
            <person name="Liu S."/>
        </authorList>
    </citation>
    <scope>NUCLEOTIDE SEQUENCE [LARGE SCALE GENOMIC DNA]</scope>
    <source>
        <strain evidence="1 2">16Sb5-5</strain>
    </source>
</reference>
<dbReference type="Proteomes" id="UP000252770">
    <property type="component" value="Unassembled WGS sequence"/>
</dbReference>
<dbReference type="InterPro" id="IPR011009">
    <property type="entry name" value="Kinase-like_dom_sf"/>
</dbReference>
<dbReference type="AlphaFoldDB" id="A0A367YVS0"/>
<dbReference type="RefSeq" id="WP_114126978.1">
    <property type="nucleotide sequence ID" value="NZ_QOUI01000007.1"/>
</dbReference>
<keyword evidence="2" id="KW-1185">Reference proteome</keyword>
<dbReference type="SUPFAM" id="SSF56112">
    <property type="entry name" value="Protein kinase-like (PK-like)"/>
    <property type="match status" value="1"/>
</dbReference>
<protein>
    <recommendedName>
        <fullName evidence="3">Aminoglycoside phosphotransferase domain-containing protein</fullName>
    </recommendedName>
</protein>
<evidence type="ECO:0000313" key="2">
    <source>
        <dbReference type="Proteomes" id="UP000252770"/>
    </source>
</evidence>
<gene>
    <name evidence="1" type="ORF">DT076_12305</name>
</gene>
<organism evidence="1 2">
    <name type="scientific">Desertihabitans brevis</name>
    <dbReference type="NCBI Taxonomy" id="2268447"/>
    <lineage>
        <taxon>Bacteria</taxon>
        <taxon>Bacillati</taxon>
        <taxon>Actinomycetota</taxon>
        <taxon>Actinomycetes</taxon>
        <taxon>Propionibacteriales</taxon>
        <taxon>Propionibacteriaceae</taxon>
        <taxon>Desertihabitans</taxon>
    </lineage>
</organism>